<dbReference type="HAMAP" id="MF_01077">
    <property type="entry name" value="RimP"/>
    <property type="match status" value="1"/>
</dbReference>
<name>A0ABQ1SCH6_9SPHN</name>
<dbReference type="InterPro" id="IPR028989">
    <property type="entry name" value="RimP_N"/>
</dbReference>
<keyword evidence="2 3" id="KW-0690">Ribosome biogenesis</keyword>
<feature type="domain" description="Ribosome maturation factor RimP N-terminal" evidence="4">
    <location>
        <begin position="74"/>
        <end position="156"/>
    </location>
</feature>
<comment type="similarity">
    <text evidence="3">Belongs to the RimP family.</text>
</comment>
<feature type="domain" description="Ribosome maturation factor RimP C-terminal" evidence="5">
    <location>
        <begin position="159"/>
        <end position="224"/>
    </location>
</feature>
<dbReference type="Gene3D" id="2.30.30.180">
    <property type="entry name" value="Ribosome maturation factor RimP, C-terminal domain"/>
    <property type="match status" value="1"/>
</dbReference>
<evidence type="ECO:0000259" key="5">
    <source>
        <dbReference type="Pfam" id="PF17384"/>
    </source>
</evidence>
<dbReference type="Pfam" id="PF17384">
    <property type="entry name" value="DUF150_C"/>
    <property type="match status" value="1"/>
</dbReference>
<comment type="caution">
    <text evidence="6">The sequence shown here is derived from an EMBL/GenBank/DDBJ whole genome shotgun (WGS) entry which is preliminary data.</text>
</comment>
<dbReference type="PANTHER" id="PTHR33867">
    <property type="entry name" value="RIBOSOME MATURATION FACTOR RIMP"/>
    <property type="match status" value="1"/>
</dbReference>
<reference evidence="7" key="1">
    <citation type="journal article" date="2019" name="Int. J. Syst. Evol. Microbiol.">
        <title>The Global Catalogue of Microorganisms (GCM) 10K type strain sequencing project: providing services to taxonomists for standard genome sequencing and annotation.</title>
        <authorList>
            <consortium name="The Broad Institute Genomics Platform"/>
            <consortium name="The Broad Institute Genome Sequencing Center for Infectious Disease"/>
            <person name="Wu L."/>
            <person name="Ma J."/>
        </authorList>
    </citation>
    <scope>NUCLEOTIDE SEQUENCE [LARGE SCALE GENOMIC DNA]</scope>
    <source>
        <strain evidence="7">CGMCC 1.15959</strain>
    </source>
</reference>
<evidence type="ECO:0000256" key="1">
    <source>
        <dbReference type="ARBA" id="ARBA00022490"/>
    </source>
</evidence>
<evidence type="ECO:0000313" key="7">
    <source>
        <dbReference type="Proteomes" id="UP000619041"/>
    </source>
</evidence>
<dbReference type="Proteomes" id="UP000619041">
    <property type="component" value="Unassembled WGS sequence"/>
</dbReference>
<dbReference type="EMBL" id="BMKL01000001">
    <property type="protein sequence ID" value="GGE00546.1"/>
    <property type="molecule type" value="Genomic_DNA"/>
</dbReference>
<dbReference type="SUPFAM" id="SSF74942">
    <property type="entry name" value="YhbC-like, C-terminal domain"/>
    <property type="match status" value="1"/>
</dbReference>
<dbReference type="NCBIfam" id="NF011229">
    <property type="entry name" value="PRK14636.1"/>
    <property type="match status" value="1"/>
</dbReference>
<dbReference type="InterPro" id="IPR035956">
    <property type="entry name" value="RimP_N_sf"/>
</dbReference>
<dbReference type="PANTHER" id="PTHR33867:SF1">
    <property type="entry name" value="RIBOSOME MATURATION FACTOR RIMP"/>
    <property type="match status" value="1"/>
</dbReference>
<gene>
    <name evidence="3" type="primary">rimP</name>
    <name evidence="6" type="ORF">GCM10011515_20450</name>
</gene>
<organism evidence="6 7">
    <name type="scientific">Tsuneonella deserti</name>
    <dbReference type="NCBI Taxonomy" id="2035528"/>
    <lineage>
        <taxon>Bacteria</taxon>
        <taxon>Pseudomonadati</taxon>
        <taxon>Pseudomonadota</taxon>
        <taxon>Alphaproteobacteria</taxon>
        <taxon>Sphingomonadales</taxon>
        <taxon>Erythrobacteraceae</taxon>
        <taxon>Tsuneonella</taxon>
    </lineage>
</organism>
<comment type="subcellular location">
    <subcellularLocation>
        <location evidence="3">Cytoplasm</location>
    </subcellularLocation>
</comment>
<accession>A0ABQ1SCH6</accession>
<dbReference type="Gene3D" id="3.30.300.70">
    <property type="entry name" value="RimP-like superfamily, N-terminal"/>
    <property type="match status" value="1"/>
</dbReference>
<dbReference type="Pfam" id="PF02576">
    <property type="entry name" value="RimP_N"/>
    <property type="match status" value="1"/>
</dbReference>
<evidence type="ECO:0000313" key="6">
    <source>
        <dbReference type="EMBL" id="GGE00546.1"/>
    </source>
</evidence>
<dbReference type="CDD" id="cd01734">
    <property type="entry name" value="YlxS_C"/>
    <property type="match status" value="1"/>
</dbReference>
<sequence>MHAMLSPTAAGVKPGVGMPFLPLAFAAACAYLRDQSHIVATLRGWRRKGPAQRALAAGPFESTSLTDIARLTQLIEPEAQALGFELVRVKMMASEAGDGGMALQIMAEDPATGQLVIDQCAALSRRVSAVIDEAEEAGEELIEGAYHLEVSSPGIDRPLTRPKDYANWAGHEAKISLAKDAEGQRNFRGTLVGIEGDKVSIEDRSAGRVTLPLDKIHSAKLVLTDALIAATRPLDTTGADEILETEEE</sequence>
<proteinExistence type="inferred from homology"/>
<keyword evidence="7" id="KW-1185">Reference proteome</keyword>
<evidence type="ECO:0000256" key="3">
    <source>
        <dbReference type="HAMAP-Rule" id="MF_01077"/>
    </source>
</evidence>
<dbReference type="InterPro" id="IPR028998">
    <property type="entry name" value="RimP_C"/>
</dbReference>
<comment type="function">
    <text evidence="3">Required for maturation of 30S ribosomal subunits.</text>
</comment>
<dbReference type="InterPro" id="IPR036847">
    <property type="entry name" value="RimP_C_sf"/>
</dbReference>
<dbReference type="InterPro" id="IPR003728">
    <property type="entry name" value="Ribosome_maturation_RimP"/>
</dbReference>
<protein>
    <recommendedName>
        <fullName evidence="3">Ribosome maturation factor RimP</fullName>
    </recommendedName>
</protein>
<evidence type="ECO:0000256" key="2">
    <source>
        <dbReference type="ARBA" id="ARBA00022517"/>
    </source>
</evidence>
<evidence type="ECO:0000259" key="4">
    <source>
        <dbReference type="Pfam" id="PF02576"/>
    </source>
</evidence>
<keyword evidence="1 3" id="KW-0963">Cytoplasm</keyword>
<dbReference type="SUPFAM" id="SSF75420">
    <property type="entry name" value="YhbC-like, N-terminal domain"/>
    <property type="match status" value="1"/>
</dbReference>